<comment type="caution">
    <text evidence="2">The sequence shown here is derived from an EMBL/GenBank/DDBJ whole genome shotgun (WGS) entry which is preliminary data.</text>
</comment>
<dbReference type="AlphaFoldDB" id="A0A7Z0MNH4"/>
<dbReference type="SUPFAM" id="SSF48435">
    <property type="entry name" value="Bacterial muramidases"/>
    <property type="match status" value="1"/>
</dbReference>
<dbReference type="Gene3D" id="1.25.20.10">
    <property type="entry name" value="Bacterial muramidases"/>
    <property type="match status" value="1"/>
</dbReference>
<sequence>MFKKAANATIRKRDMCRKFQKVLVLFLFSGFFQSYASVLEQQRLDFLQAEQMIAAGDEPGYVAISSGLETYPLNFYLQYQWLRLHLDQDKQILNFLNNSNQSLYARKLRRKWLAYLYKHGKWNTFVANYRPSKSKVMQCRYNWAEYQGNYKTKALTATQKIWLTSASLPKACDPLLNKFTQSSFLTQKLVWQRFMLAAKARQYNLALSEETKSAGT</sequence>
<dbReference type="GO" id="GO:0042597">
    <property type="term" value="C:periplasmic space"/>
    <property type="evidence" value="ECO:0007669"/>
    <property type="project" value="InterPro"/>
</dbReference>
<gene>
    <name evidence="2" type="ORF">H0A75_02155</name>
</gene>
<dbReference type="Proteomes" id="UP000537890">
    <property type="component" value="Unassembled WGS sequence"/>
</dbReference>
<evidence type="ECO:0000256" key="1">
    <source>
        <dbReference type="ARBA" id="ARBA00022729"/>
    </source>
</evidence>
<accession>A0A7Z0MNH4</accession>
<keyword evidence="1" id="KW-0732">Signal</keyword>
<protein>
    <submittedName>
        <fullName evidence="2">Uncharacterized protein</fullName>
    </submittedName>
</protein>
<organism evidence="2 3">
    <name type="scientific">Candidatus Methanofishera endochildressiae</name>
    <dbReference type="NCBI Taxonomy" id="2738884"/>
    <lineage>
        <taxon>Bacteria</taxon>
        <taxon>Pseudomonadati</taxon>
        <taxon>Pseudomonadota</taxon>
        <taxon>Gammaproteobacteria</taxon>
        <taxon>Candidatus Methanofishera</taxon>
    </lineage>
</organism>
<evidence type="ECO:0000313" key="3">
    <source>
        <dbReference type="Proteomes" id="UP000537890"/>
    </source>
</evidence>
<name>A0A7Z0MNH4_9GAMM</name>
<reference evidence="2 3" key="1">
    <citation type="submission" date="2020-05" db="EMBL/GenBank/DDBJ databases">
        <title>Horizontal transmission and recombination maintain forever young bacterial symbiont genomes.</title>
        <authorList>
            <person name="Russell S.L."/>
            <person name="Pepper-Tunick E."/>
            <person name="Svedberg J."/>
            <person name="Byrne A."/>
            <person name="Ruelas Castillo J."/>
            <person name="Vollmers C."/>
            <person name="Beinart R.A."/>
            <person name="Corbett-Detig R."/>
        </authorList>
    </citation>
    <scope>NUCLEOTIDE SEQUENCE [LARGE SCALE GENOMIC DNA]</scope>
    <source>
        <strain evidence="2">4727-3</strain>
    </source>
</reference>
<dbReference type="EMBL" id="JACCHS010000022">
    <property type="protein sequence ID" value="NYT46640.1"/>
    <property type="molecule type" value="Genomic_DNA"/>
</dbReference>
<evidence type="ECO:0000313" key="2">
    <source>
        <dbReference type="EMBL" id="NYT46640.1"/>
    </source>
</evidence>
<proteinExistence type="predicted"/>
<dbReference type="InterPro" id="IPR008939">
    <property type="entry name" value="Lytic_TGlycosylase_superhlx_U"/>
</dbReference>
<dbReference type="GO" id="GO:0004553">
    <property type="term" value="F:hydrolase activity, hydrolyzing O-glycosyl compounds"/>
    <property type="evidence" value="ECO:0007669"/>
    <property type="project" value="InterPro"/>
</dbReference>